<dbReference type="AlphaFoldDB" id="A0A423WY11"/>
<feature type="compositionally biased region" description="Acidic residues" evidence="2">
    <location>
        <begin position="193"/>
        <end position="222"/>
    </location>
</feature>
<dbReference type="STRING" id="356882.A0A423WY11"/>
<proteinExistence type="predicted"/>
<dbReference type="GO" id="GO:0005634">
    <property type="term" value="C:nucleus"/>
    <property type="evidence" value="ECO:0007669"/>
    <property type="project" value="TreeGrafter"/>
</dbReference>
<feature type="compositionally biased region" description="Basic and acidic residues" evidence="2">
    <location>
        <begin position="243"/>
        <end position="253"/>
    </location>
</feature>
<dbReference type="InterPro" id="IPR037393">
    <property type="entry name" value="Bud22/SRFB1"/>
</dbReference>
<dbReference type="GO" id="GO:0030490">
    <property type="term" value="P:maturation of SSU-rRNA"/>
    <property type="evidence" value="ECO:0007669"/>
    <property type="project" value="TreeGrafter"/>
</dbReference>
<dbReference type="EMBL" id="LKEA01000006">
    <property type="protein sequence ID" value="ROW08365.1"/>
    <property type="molecule type" value="Genomic_DNA"/>
</dbReference>
<feature type="compositionally biased region" description="Acidic residues" evidence="2">
    <location>
        <begin position="277"/>
        <end position="318"/>
    </location>
</feature>
<evidence type="ECO:0000259" key="3">
    <source>
        <dbReference type="Pfam" id="PF09073"/>
    </source>
</evidence>
<gene>
    <name evidence="4" type="ORF">VMCG_03055</name>
</gene>
<name>A0A423WY11_9PEZI</name>
<evidence type="ECO:0000256" key="1">
    <source>
        <dbReference type="ARBA" id="ARBA00023054"/>
    </source>
</evidence>
<comment type="caution">
    <text evidence="4">The sequence shown here is derived from an EMBL/GenBank/DDBJ whole genome shotgun (WGS) entry which is preliminary data.</text>
</comment>
<feature type="compositionally biased region" description="Basic and acidic residues" evidence="2">
    <location>
        <begin position="382"/>
        <end position="411"/>
    </location>
</feature>
<evidence type="ECO:0000256" key="2">
    <source>
        <dbReference type="SAM" id="MobiDB-lite"/>
    </source>
</evidence>
<protein>
    <recommendedName>
        <fullName evidence="3">Bud22 domain-containing protein</fullName>
    </recommendedName>
</protein>
<dbReference type="InterPro" id="IPR015158">
    <property type="entry name" value="Bud22_dom"/>
</dbReference>
<keyword evidence="1" id="KW-0175">Coiled coil</keyword>
<feature type="compositionally biased region" description="Basic and acidic residues" evidence="2">
    <location>
        <begin position="454"/>
        <end position="475"/>
    </location>
</feature>
<dbReference type="PANTHER" id="PTHR23325">
    <property type="entry name" value="SERUM RESPONSE FACTOR-BINDING"/>
    <property type="match status" value="1"/>
</dbReference>
<feature type="compositionally biased region" description="Acidic residues" evidence="2">
    <location>
        <begin position="254"/>
        <end position="269"/>
    </location>
</feature>
<organism evidence="4 5">
    <name type="scientific">Cytospora schulzeri</name>
    <dbReference type="NCBI Taxonomy" id="448051"/>
    <lineage>
        <taxon>Eukaryota</taxon>
        <taxon>Fungi</taxon>
        <taxon>Dikarya</taxon>
        <taxon>Ascomycota</taxon>
        <taxon>Pezizomycotina</taxon>
        <taxon>Sordariomycetes</taxon>
        <taxon>Sordariomycetidae</taxon>
        <taxon>Diaporthales</taxon>
        <taxon>Cytosporaceae</taxon>
        <taxon>Cytospora</taxon>
    </lineage>
</organism>
<feature type="region of interest" description="Disordered" evidence="2">
    <location>
        <begin position="32"/>
        <end position="51"/>
    </location>
</feature>
<sequence>MVKRKRNDVEEKLELHHTALFRALKVAKGFERQRMAKRQRDPHSNREKKARIEKEVEVLKSIDLHSVANAHLCSSLLKIKAVAESPRLPDEVKNGVPKPEITEEERAALHNVTSGLYNQPKVRETLEKAIADICYALHVPVPEKKGRTRKGDKKNETITRKDSEEQPADRPVPSASASASALKSEVKAKTDPSDEEADESSDEDETEWNGLSDGEEDEEDVENVISRFNDRLGSSDDEDSAMDDNHDTAKEELDPMEITDESASEDSEGDIPLGDSGSDDGESDSDSDSDDGESGDDSDDSDEDNSDVSAEDESESGSDSDVSAIARPPNASKKGNQIKGDREFLPSLMGGYISGSESEASDIDVAPAARKNRRGQRARQAIWEKKFKEKAKHLSQEKTSRDDGWDLKRGAVDGSARTPWKTGIKTPFERRSGGNRDDQPAYAAEPQVPKVPRKKDNEGPLHPSWEARKKAKEAQETATFSGKKITFD</sequence>
<feature type="domain" description="Bud22" evidence="3">
    <location>
        <begin position="17"/>
        <end position="488"/>
    </location>
</feature>
<dbReference type="Proteomes" id="UP000283895">
    <property type="component" value="Unassembled WGS sequence"/>
</dbReference>
<accession>A0A423WY11</accession>
<dbReference type="PANTHER" id="PTHR23325:SF1">
    <property type="entry name" value="SERUM RESPONSE FACTOR-BINDING PROTEIN 1"/>
    <property type="match status" value="1"/>
</dbReference>
<evidence type="ECO:0000313" key="5">
    <source>
        <dbReference type="Proteomes" id="UP000283895"/>
    </source>
</evidence>
<dbReference type="OrthoDB" id="3364872at2759"/>
<dbReference type="Pfam" id="PF09073">
    <property type="entry name" value="BUD22"/>
    <property type="match status" value="1"/>
</dbReference>
<feature type="region of interest" description="Disordered" evidence="2">
    <location>
        <begin position="144"/>
        <end position="488"/>
    </location>
</feature>
<feature type="compositionally biased region" description="Basic and acidic residues" evidence="2">
    <location>
        <begin position="427"/>
        <end position="439"/>
    </location>
</feature>
<dbReference type="GO" id="GO:0030686">
    <property type="term" value="C:90S preribosome"/>
    <property type="evidence" value="ECO:0007669"/>
    <property type="project" value="TreeGrafter"/>
</dbReference>
<feature type="compositionally biased region" description="Basic and acidic residues" evidence="2">
    <location>
        <begin position="153"/>
        <end position="168"/>
    </location>
</feature>
<evidence type="ECO:0000313" key="4">
    <source>
        <dbReference type="EMBL" id="ROW08365.1"/>
    </source>
</evidence>
<keyword evidence="5" id="KW-1185">Reference proteome</keyword>
<reference evidence="4 5" key="1">
    <citation type="submission" date="2015-09" db="EMBL/GenBank/DDBJ databases">
        <title>Host preference determinants of Valsa canker pathogens revealed by comparative genomics.</title>
        <authorList>
            <person name="Yin Z."/>
            <person name="Huang L."/>
        </authorList>
    </citation>
    <scope>NUCLEOTIDE SEQUENCE [LARGE SCALE GENOMIC DNA]</scope>
    <source>
        <strain evidence="4 5">03-1</strain>
    </source>
</reference>